<evidence type="ECO:0000313" key="2">
    <source>
        <dbReference type="Proteomes" id="UP000247284"/>
    </source>
</evidence>
<protein>
    <recommendedName>
        <fullName evidence="3">Head-to-tail adaptor</fullName>
    </recommendedName>
</protein>
<evidence type="ECO:0000313" key="1">
    <source>
        <dbReference type="EMBL" id="AWN07734.1"/>
    </source>
</evidence>
<dbReference type="Proteomes" id="UP000247284">
    <property type="component" value="Segment"/>
</dbReference>
<keyword evidence="2" id="KW-1185">Reference proteome</keyword>
<sequence>MLELCDWPIDYAGCGATPGDPTANPPKPPSTGVALLDDMTPEQRAIWERMASEFLWNWTNRVFGTCPVALRPCTSNCGSWEKYRSSFWGRGPFPWQGSWDGGSWVPVLIGGQWYNMTCGCVSSCKCSIEGPASLALPGPVATVLQVKVDGVTLPSSSYRVMYKRFLVRTDGGVWPACQDLLADPDQPPSDTNGSSFEVIYNRGIEVPIGGQLAAGMLAAEFAKAGCNDRSCQLPRRIKTIVRQEVTVDLMDSFDSIKEGGTGIWIIDSWVQSVVAPRPFASVRSVDVKPKVSTHGW</sequence>
<evidence type="ECO:0008006" key="3">
    <source>
        <dbReference type="Google" id="ProtNLM"/>
    </source>
</evidence>
<organism evidence="1 2">
    <name type="scientific">Microbacterium phage Hendrix</name>
    <dbReference type="NCBI Taxonomy" id="2182341"/>
    <lineage>
        <taxon>Viruses</taxon>
        <taxon>Duplodnaviria</taxon>
        <taxon>Heunggongvirae</taxon>
        <taxon>Uroviricota</taxon>
        <taxon>Caudoviricetes</taxon>
        <taxon>Rogerhendrixvirus</taxon>
        <taxon>Rogerhendrixvirus hendrix</taxon>
    </lineage>
</organism>
<dbReference type="GeneID" id="54992530"/>
<dbReference type="RefSeq" id="YP_009802001.1">
    <property type="nucleotide sequence ID" value="NC_047977.1"/>
</dbReference>
<dbReference type="EMBL" id="MH183162">
    <property type="protein sequence ID" value="AWN07734.1"/>
    <property type="molecule type" value="Genomic_DNA"/>
</dbReference>
<gene>
    <name evidence="1" type="primary">63</name>
    <name evidence="1" type="ORF">PBI_HENDRIX_63</name>
</gene>
<accession>A0A2U8UU85</accession>
<dbReference type="KEGG" id="vg:54992530"/>
<name>A0A2U8UU85_9CAUD</name>
<reference evidence="1 2" key="1">
    <citation type="submission" date="2018-04" db="EMBL/GenBank/DDBJ databases">
        <authorList>
            <person name="Stanton A.-C.J."/>
            <person name="Garlena R.A."/>
            <person name="Russell D.A."/>
            <person name="Pope W.H."/>
            <person name="Jacobs-Sera D."/>
            <person name="Hatfull G.F."/>
        </authorList>
    </citation>
    <scope>NUCLEOTIDE SEQUENCE [LARGE SCALE GENOMIC DNA]</scope>
</reference>
<proteinExistence type="predicted"/>